<evidence type="ECO:0000313" key="1">
    <source>
        <dbReference type="EMBL" id="AXH66515.1"/>
    </source>
</evidence>
<proteinExistence type="predicted"/>
<dbReference type="EMBL" id="MH576964">
    <property type="protein sequence ID" value="AXH66724.1"/>
    <property type="molecule type" value="Genomic_DNA"/>
</dbReference>
<accession>A0A345M8A3</accession>
<gene>
    <name evidence="2" type="primary">261</name>
    <name evidence="1" type="synonym">4</name>
    <name evidence="2" type="ORF">SEA_STARBOW_261</name>
    <name evidence="1" type="ORF">SEA_STARBOW_4</name>
</gene>
<organism evidence="2 3">
    <name type="scientific">Streptomyces phage Starbow</name>
    <dbReference type="NCBI Taxonomy" id="2283266"/>
    <lineage>
        <taxon>Viruses</taxon>
        <taxon>Duplodnaviria</taxon>
        <taxon>Heunggongvirae</taxon>
        <taxon>Uroviricota</taxon>
        <taxon>Caudoviricetes</taxon>
        <taxon>Stanwilliamsviridae</taxon>
        <taxon>Boydwoodruffvirinae</taxon>
        <taxon>Karimacvirus</taxon>
        <taxon>Karimacvirus karimac</taxon>
        <taxon>Streptomyces virus Karimac</taxon>
    </lineage>
</organism>
<sequence>MIVYRVALPPTHEGNRTGKWAGPYREGFDSFDANVKAVSNRLCREHVDETHPTPWTDVVGGIMPNEFCVLVSPEQVAEWFDNFGYDLDDAGYMVVVYDTQSEVRDGTYQSVAAVKDSEIIGTFEPLGMIP</sequence>
<protein>
    <submittedName>
        <fullName evidence="2">Uncharacterized protein</fullName>
    </submittedName>
</protein>
<dbReference type="EMBL" id="MH576964">
    <property type="protein sequence ID" value="AXH66515.1"/>
    <property type="molecule type" value="Genomic_DNA"/>
</dbReference>
<evidence type="ECO:0000313" key="3">
    <source>
        <dbReference type="Proteomes" id="UP000259040"/>
    </source>
</evidence>
<dbReference type="Proteomes" id="UP000259040">
    <property type="component" value="Segment"/>
</dbReference>
<reference evidence="2 3" key="1">
    <citation type="submission" date="2018-07" db="EMBL/GenBank/DDBJ databases">
        <authorList>
            <person name="Boyd E.M."/>
            <person name="Barkley D.B."/>
            <person name="Naeem H."/>
            <person name="Vanhorne R."/>
            <person name="Nayek S."/>
            <person name="Layton S.R."/>
            <person name="Hughes L.E."/>
            <person name="Garlena R.A."/>
            <person name="Russell D.A."/>
            <person name="Pope W.H."/>
            <person name="Jacobs-Sera D."/>
            <person name="Hatfull G.F."/>
        </authorList>
    </citation>
    <scope>NUCLEOTIDE SEQUENCE [LARGE SCALE GENOMIC DNA]</scope>
</reference>
<evidence type="ECO:0000313" key="2">
    <source>
        <dbReference type="EMBL" id="AXH66724.1"/>
    </source>
</evidence>
<name>A0A345M8A3_9CAUD</name>